<dbReference type="Proteomes" id="UP001382935">
    <property type="component" value="Chromosome"/>
</dbReference>
<name>A0ABZ2G517_9SPHN</name>
<feature type="compositionally biased region" description="Basic and acidic residues" evidence="1">
    <location>
        <begin position="55"/>
        <end position="74"/>
    </location>
</feature>
<feature type="region of interest" description="Disordered" evidence="1">
    <location>
        <begin position="41"/>
        <end position="84"/>
    </location>
</feature>
<evidence type="ECO:0008006" key="4">
    <source>
        <dbReference type="Google" id="ProtNLM"/>
    </source>
</evidence>
<reference evidence="2 3" key="1">
    <citation type="submission" date="2024-02" db="EMBL/GenBank/DDBJ databases">
        <title>Full genome sequence of Sphingomonas kaistensis.</title>
        <authorList>
            <person name="Poletto B.L."/>
            <person name="Silva G."/>
            <person name="Galante D."/>
            <person name="Campos K.R."/>
            <person name="Santos M.B.N."/>
            <person name="Sacchi C.T."/>
        </authorList>
    </citation>
    <scope>NUCLEOTIDE SEQUENCE [LARGE SCALE GENOMIC DNA]</scope>
    <source>
        <strain evidence="2 3">MA4R</strain>
    </source>
</reference>
<evidence type="ECO:0000313" key="2">
    <source>
        <dbReference type="EMBL" id="WWM71148.1"/>
    </source>
</evidence>
<protein>
    <recommendedName>
        <fullName evidence="4">Transposase</fullName>
    </recommendedName>
</protein>
<organism evidence="2 3">
    <name type="scientific">Sphingomonas kaistensis</name>
    <dbReference type="NCBI Taxonomy" id="298708"/>
    <lineage>
        <taxon>Bacteria</taxon>
        <taxon>Pseudomonadati</taxon>
        <taxon>Pseudomonadota</taxon>
        <taxon>Alphaproteobacteria</taxon>
        <taxon>Sphingomonadales</taxon>
        <taxon>Sphingomonadaceae</taxon>
        <taxon>Sphingomonas</taxon>
    </lineage>
</organism>
<proteinExistence type="predicted"/>
<evidence type="ECO:0000313" key="3">
    <source>
        <dbReference type="Proteomes" id="UP001382935"/>
    </source>
</evidence>
<sequence length="99" mass="11224">MQTLMSRFAHRPDDLHREVAALVADYEQAVRKIRATFEEHQAARFGKHPRVSKRPYRERLVPRPRRPGDKKRPDAGGVTVKPDKPLILSGGAAAALEFE</sequence>
<accession>A0ABZ2G517</accession>
<dbReference type="EMBL" id="CP145607">
    <property type="protein sequence ID" value="WWM71148.1"/>
    <property type="molecule type" value="Genomic_DNA"/>
</dbReference>
<feature type="compositionally biased region" description="Basic residues" evidence="1">
    <location>
        <begin position="45"/>
        <end position="54"/>
    </location>
</feature>
<evidence type="ECO:0000256" key="1">
    <source>
        <dbReference type="SAM" id="MobiDB-lite"/>
    </source>
</evidence>
<dbReference type="RefSeq" id="WP_338504466.1">
    <property type="nucleotide sequence ID" value="NZ_CP145607.1"/>
</dbReference>
<keyword evidence="3" id="KW-1185">Reference proteome</keyword>
<gene>
    <name evidence="2" type="ORF">V6R86_10820</name>
</gene>